<keyword evidence="4" id="KW-1185">Reference proteome</keyword>
<dbReference type="PROSITE" id="PS50211">
    <property type="entry name" value="DENN"/>
    <property type="match status" value="1"/>
</dbReference>
<dbReference type="PANTHER" id="PTHR12296">
    <property type="entry name" value="DENN DOMAIN-CONTAINING PROTEIN 4"/>
    <property type="match status" value="1"/>
</dbReference>
<dbReference type="Gene3D" id="3.40.50.11500">
    <property type="match status" value="1"/>
</dbReference>
<dbReference type="InterPro" id="IPR001194">
    <property type="entry name" value="cDENN_dom"/>
</dbReference>
<dbReference type="InterPro" id="IPR051696">
    <property type="entry name" value="DENN_Domain_GEFs"/>
</dbReference>
<feature type="compositionally biased region" description="Polar residues" evidence="1">
    <location>
        <begin position="739"/>
        <end position="759"/>
    </location>
</feature>
<dbReference type="PANTHER" id="PTHR12296:SF21">
    <property type="entry name" value="DENN DOMAIN-CONTAINING PROTEIN 3"/>
    <property type="match status" value="1"/>
</dbReference>
<evidence type="ECO:0000256" key="1">
    <source>
        <dbReference type="SAM" id="MobiDB-lite"/>
    </source>
</evidence>
<accession>A0AAU9JLZ4</accession>
<proteinExistence type="predicted"/>
<gene>
    <name evidence="3" type="ORF">BSTOLATCC_MIC41929</name>
</gene>
<evidence type="ECO:0000313" key="4">
    <source>
        <dbReference type="Proteomes" id="UP001162131"/>
    </source>
</evidence>
<evidence type="ECO:0000259" key="2">
    <source>
        <dbReference type="PROSITE" id="PS50211"/>
    </source>
</evidence>
<dbReference type="AlphaFoldDB" id="A0AAU9JLZ4"/>
<dbReference type="EMBL" id="CAJZBQ010000041">
    <property type="protein sequence ID" value="CAG9326655.1"/>
    <property type="molecule type" value="Genomic_DNA"/>
</dbReference>
<feature type="region of interest" description="Disordered" evidence="1">
    <location>
        <begin position="728"/>
        <end position="800"/>
    </location>
</feature>
<dbReference type="InterPro" id="IPR043153">
    <property type="entry name" value="DENN_C"/>
</dbReference>
<dbReference type="SMART" id="SM00799">
    <property type="entry name" value="DENN"/>
    <property type="match status" value="1"/>
</dbReference>
<dbReference type="GO" id="GO:0031410">
    <property type="term" value="C:cytoplasmic vesicle"/>
    <property type="evidence" value="ECO:0007669"/>
    <property type="project" value="TreeGrafter"/>
</dbReference>
<reference evidence="3" key="1">
    <citation type="submission" date="2021-09" db="EMBL/GenBank/DDBJ databases">
        <authorList>
            <consortium name="AG Swart"/>
            <person name="Singh M."/>
            <person name="Singh A."/>
            <person name="Seah K."/>
            <person name="Emmerich C."/>
        </authorList>
    </citation>
    <scope>NUCLEOTIDE SEQUENCE</scope>
    <source>
        <strain evidence="3">ATCC30299</strain>
    </source>
</reference>
<dbReference type="GO" id="GO:0032483">
    <property type="term" value="P:regulation of Rab protein signal transduction"/>
    <property type="evidence" value="ECO:0007669"/>
    <property type="project" value="TreeGrafter"/>
</dbReference>
<protein>
    <recommendedName>
        <fullName evidence="2">UDENN domain-containing protein</fullName>
    </recommendedName>
</protein>
<dbReference type="InterPro" id="IPR037516">
    <property type="entry name" value="Tripartite_DENN"/>
</dbReference>
<name>A0AAU9JLZ4_9CILI</name>
<evidence type="ECO:0000313" key="3">
    <source>
        <dbReference type="EMBL" id="CAG9326655.1"/>
    </source>
</evidence>
<dbReference type="Pfam" id="PF02141">
    <property type="entry name" value="DENN"/>
    <property type="match status" value="1"/>
</dbReference>
<organism evidence="3 4">
    <name type="scientific">Blepharisma stoltei</name>
    <dbReference type="NCBI Taxonomy" id="1481888"/>
    <lineage>
        <taxon>Eukaryota</taxon>
        <taxon>Sar</taxon>
        <taxon>Alveolata</taxon>
        <taxon>Ciliophora</taxon>
        <taxon>Postciliodesmatophora</taxon>
        <taxon>Heterotrichea</taxon>
        <taxon>Heterotrichida</taxon>
        <taxon>Blepharismidae</taxon>
        <taxon>Blepharisma</taxon>
    </lineage>
</organism>
<sequence>MEELFREDSPPGIRLIDSIAILGLTLKSLRNMFLEGKQSGTPEVIVQLPPTSNTVTTGQINMIFTSQTISLEKTQGMPKYFSTTITNEKGIFTHFHCLITYEKINPHIIEMSKNRLYKPKFFDFIPREYPSPPNNFEDYYVPIALCLMTHSNYIDLFRNILESLYLHTLDILQNENKEISRLLSSTEFMKTCCFLLNDTIIPPPDVQINLHIGKDQIAIPIEIYSRLSHNESCVAVLIDLIDIRNVIEFWESILLNKHAFLLSCNEYLLYLVLEAFKILLFPMKWTLSYIPVLAEGGVDVLGIPTPVLIGINSDHISAEEAIEADDSATILDIDSNILYTSEKSVLCDCVKANISRKIQLAKAYYYVNSDRLSTFRMTSLEENLEDKLFVKTARKLLETWDDTERDQIFVSLIRHAFFNEFIVGISKFSDFTYLDTQDNNWKIHKQLFLEKVKNCTSKCTMTNFWGLFLDSVTFNQFLDYYEKFDESLLDQFLNILESIRKEDYKIFTNKKCYTLDLQCEITSKQFYEGIEKKLSSFDPSDSAQKFAKNSCLEMLNEIKEIFAYYHMHYENQYFSGIPLKKTRSLLAGSPISTIEASFADVYYGEFGIIQMIQTLIQPIMKKKDFRNFCTSEEIIMDNIMYDIKVSSQWEPVVVKFLYLLKKDKKYTNFQQLAELCMHINLLETERLPRHHACKIIEKLYTEDPNNLIPFSESHGKLKQLAEKYKRSRRSMPFEARPSTVENSVQTNPSIYNHRSTESSSKNRKSRSTERSKTLGSTISLIERKGKRKKTDQSSKKLNNY</sequence>
<comment type="caution">
    <text evidence="3">The sequence shown here is derived from an EMBL/GenBank/DDBJ whole genome shotgun (WGS) entry which is preliminary data.</text>
</comment>
<dbReference type="Proteomes" id="UP001162131">
    <property type="component" value="Unassembled WGS sequence"/>
</dbReference>
<feature type="domain" description="UDENN" evidence="2">
    <location>
        <begin position="17"/>
        <end position="489"/>
    </location>
</feature>